<evidence type="ECO:0000313" key="3">
    <source>
        <dbReference type="Proteomes" id="UP001595476"/>
    </source>
</evidence>
<reference evidence="3" key="1">
    <citation type="journal article" date="2019" name="Int. J. Syst. Evol. Microbiol.">
        <title>The Global Catalogue of Microorganisms (GCM) 10K type strain sequencing project: providing services to taxonomists for standard genome sequencing and annotation.</title>
        <authorList>
            <consortium name="The Broad Institute Genomics Platform"/>
            <consortium name="The Broad Institute Genome Sequencing Center for Infectious Disease"/>
            <person name="Wu L."/>
            <person name="Ma J."/>
        </authorList>
    </citation>
    <scope>NUCLEOTIDE SEQUENCE [LARGE SCALE GENOMIC DNA]</scope>
    <source>
        <strain evidence="3">KCTC 52438</strain>
    </source>
</reference>
<dbReference type="RefSeq" id="WP_386715891.1">
    <property type="nucleotide sequence ID" value="NZ_JBHRSZ010000002.1"/>
</dbReference>
<dbReference type="SUPFAM" id="SSF53474">
    <property type="entry name" value="alpha/beta-Hydrolases"/>
    <property type="match status" value="1"/>
</dbReference>
<keyword evidence="2" id="KW-0378">Hydrolase</keyword>
<name>A0ABV7HBN8_9GAMM</name>
<dbReference type="GO" id="GO:0016787">
    <property type="term" value="F:hydrolase activity"/>
    <property type="evidence" value="ECO:0007669"/>
    <property type="project" value="UniProtKB-KW"/>
</dbReference>
<gene>
    <name evidence="2" type="ORF">ACFOEK_02895</name>
</gene>
<evidence type="ECO:0000259" key="1">
    <source>
        <dbReference type="Pfam" id="PF00561"/>
    </source>
</evidence>
<dbReference type="InterPro" id="IPR000073">
    <property type="entry name" value="AB_hydrolase_1"/>
</dbReference>
<evidence type="ECO:0000313" key="2">
    <source>
        <dbReference type="EMBL" id="MFC3149963.1"/>
    </source>
</evidence>
<accession>A0ABV7HBN8</accession>
<dbReference type="Gene3D" id="3.40.50.1820">
    <property type="entry name" value="alpha/beta hydrolase"/>
    <property type="match status" value="1"/>
</dbReference>
<dbReference type="InterPro" id="IPR029058">
    <property type="entry name" value="AB_hydrolase_fold"/>
</dbReference>
<dbReference type="Proteomes" id="UP001595476">
    <property type="component" value="Unassembled WGS sequence"/>
</dbReference>
<feature type="domain" description="AB hydrolase-1" evidence="1">
    <location>
        <begin position="63"/>
        <end position="188"/>
    </location>
</feature>
<sequence length="336" mass="36769">MLAGYIEGHDAKVMRRNSESASSAPEVGELKQTEFHGYSVTDRVVESNGLSFFVRDYGRPSDPAVVLVMGLACQLTVWPPELIQSLLEHGYRVICYDNRDVGLSSKINCRRRVNIIKAFACHRIGFPIRTNYNLYDMAKDLHGLIEGLQLPHAHLVGVSMGGMVAQIVSAYYPQNVASLTAIMTSTNSPLLPLPDIGLIIRLSGAGNGGHDLDSVKRRVIGFWKAVQSPAYPRSVDEIEYMIERDYQRNYCPGGIIRQTQAILSTRSISSLIRRIGVPTQVIHGDADPLIKLSGGRAVADAIPDARLAILSGMGHDLPVPLVPQIADLIHRNAILA</sequence>
<dbReference type="InterPro" id="IPR050471">
    <property type="entry name" value="AB_hydrolase"/>
</dbReference>
<dbReference type="PANTHER" id="PTHR43433">
    <property type="entry name" value="HYDROLASE, ALPHA/BETA FOLD FAMILY PROTEIN"/>
    <property type="match status" value="1"/>
</dbReference>
<dbReference type="PANTHER" id="PTHR43433:SF5">
    <property type="entry name" value="AB HYDROLASE-1 DOMAIN-CONTAINING PROTEIN"/>
    <property type="match status" value="1"/>
</dbReference>
<proteinExistence type="predicted"/>
<dbReference type="Pfam" id="PF00561">
    <property type="entry name" value="Abhydrolase_1"/>
    <property type="match status" value="1"/>
</dbReference>
<protein>
    <submittedName>
        <fullName evidence="2">Alpha/beta fold hydrolase</fullName>
    </submittedName>
</protein>
<organism evidence="2 3">
    <name type="scientific">Litoribrevibacter euphylliae</name>
    <dbReference type="NCBI Taxonomy" id="1834034"/>
    <lineage>
        <taxon>Bacteria</taxon>
        <taxon>Pseudomonadati</taxon>
        <taxon>Pseudomonadota</taxon>
        <taxon>Gammaproteobacteria</taxon>
        <taxon>Oceanospirillales</taxon>
        <taxon>Oceanospirillaceae</taxon>
        <taxon>Litoribrevibacter</taxon>
    </lineage>
</organism>
<comment type="caution">
    <text evidence="2">The sequence shown here is derived from an EMBL/GenBank/DDBJ whole genome shotgun (WGS) entry which is preliminary data.</text>
</comment>
<keyword evidence="3" id="KW-1185">Reference proteome</keyword>
<dbReference type="EMBL" id="JBHRSZ010000002">
    <property type="protein sequence ID" value="MFC3149963.1"/>
    <property type="molecule type" value="Genomic_DNA"/>
</dbReference>